<evidence type="ECO:0000256" key="4">
    <source>
        <dbReference type="ARBA" id="ARBA00022679"/>
    </source>
</evidence>
<keyword evidence="5 13" id="KW-0812">Transmembrane</keyword>
<dbReference type="PANTHER" id="PTHR34220:SF11">
    <property type="entry name" value="SENSOR PROTEIN KINASE HPTS"/>
    <property type="match status" value="1"/>
</dbReference>
<keyword evidence="16" id="KW-1185">Reference proteome</keyword>
<feature type="transmembrane region" description="Helical" evidence="13">
    <location>
        <begin position="277"/>
        <end position="296"/>
    </location>
</feature>
<gene>
    <name evidence="15" type="ORF">GCM10007362_03460</name>
</gene>
<evidence type="ECO:0000256" key="9">
    <source>
        <dbReference type="ARBA" id="ARBA00022989"/>
    </source>
</evidence>
<keyword evidence="9 13" id="KW-1133">Transmembrane helix</keyword>
<comment type="caution">
    <text evidence="15">The sequence shown here is derived from an EMBL/GenBank/DDBJ whole genome shotgun (WGS) entry which is preliminary data.</text>
</comment>
<dbReference type="InterPro" id="IPR050640">
    <property type="entry name" value="Bact_2-comp_sensor_kinase"/>
</dbReference>
<evidence type="ECO:0000256" key="12">
    <source>
        <dbReference type="SAM" id="Coils"/>
    </source>
</evidence>
<dbReference type="EMBL" id="BMDD01000001">
    <property type="protein sequence ID" value="GGH68925.1"/>
    <property type="molecule type" value="Genomic_DNA"/>
</dbReference>
<proteinExistence type="predicted"/>
<feature type="transmembrane region" description="Helical" evidence="13">
    <location>
        <begin position="7"/>
        <end position="27"/>
    </location>
</feature>
<sequence length="581" mass="65266">MSIMRKIILGYMLLIFIPVIGFGYLYYAQTSKNLIDQFVGSRQKVLEQAYANLRTDFARIQSVHRMMQYNPYLVDYLDGAYDYEGDSVYAFIRYIQPVYTQSYFADPAIESLSVYKTKSDVFTITGYFADLSALDPPLLAQTEGLKAGTGVWLRRNAEGALPQLNYYQYLYNAQFTERIGLLELRTNQELFKRFYEAAGIEGKWHAALLTEQGEPWAGEASAGLDAAMRKRLSGGELFFVERSTIVNQVKLDELGVRLVVTGTVDEVFHSVKKRETVLVAVIVSLLIGLSALYYGLASTITKRILALAGHMRALKDDNLRQYAIGSDAPGARDEIGFLTDTYNAMIQRMDELINNVHRAELRNKEAAYKVLQAQIKPHFLYNTLETIRMLAESNDDREVADISYWFGKLMRYSLSSEGDQTVLAQEIETVAFYLNIHKMRLQDRLTYEIDAKIDVSRIFCPRFILQPLVENSVVHGASATLKPVHIRIEAAEEEGRTVIRVSDSGNGIAPDKLKALRGCLADPEEEAAGRSRDGEKNVGLVNVSERVKSFFGAGSELVLDSREGEGTSVTIRIAKGAEESR</sequence>
<reference evidence="16" key="1">
    <citation type="journal article" date="2019" name="Int. J. Syst. Evol. Microbiol.">
        <title>The Global Catalogue of Microorganisms (GCM) 10K type strain sequencing project: providing services to taxonomists for standard genome sequencing and annotation.</title>
        <authorList>
            <consortium name="The Broad Institute Genomics Platform"/>
            <consortium name="The Broad Institute Genome Sequencing Center for Infectious Disease"/>
            <person name="Wu L."/>
            <person name="Ma J."/>
        </authorList>
    </citation>
    <scope>NUCLEOTIDE SEQUENCE [LARGE SCALE GENOMIC DNA]</scope>
    <source>
        <strain evidence="16">CCM 8702</strain>
    </source>
</reference>
<dbReference type="Gene3D" id="3.30.565.10">
    <property type="entry name" value="Histidine kinase-like ATPase, C-terminal domain"/>
    <property type="match status" value="1"/>
</dbReference>
<dbReference type="SUPFAM" id="SSF55874">
    <property type="entry name" value="ATPase domain of HSP90 chaperone/DNA topoisomerase II/histidine kinase"/>
    <property type="match status" value="1"/>
</dbReference>
<dbReference type="PROSITE" id="PS50885">
    <property type="entry name" value="HAMP"/>
    <property type="match status" value="1"/>
</dbReference>
<dbReference type="InterPro" id="IPR003594">
    <property type="entry name" value="HATPase_dom"/>
</dbReference>
<keyword evidence="7" id="KW-0418">Kinase</keyword>
<organism evidence="15 16">
    <name type="scientific">Saccharibacillus endophyticus</name>
    <dbReference type="NCBI Taxonomy" id="2060666"/>
    <lineage>
        <taxon>Bacteria</taxon>
        <taxon>Bacillati</taxon>
        <taxon>Bacillota</taxon>
        <taxon>Bacilli</taxon>
        <taxon>Bacillales</taxon>
        <taxon>Paenibacillaceae</taxon>
        <taxon>Saccharibacillus</taxon>
    </lineage>
</organism>
<evidence type="ECO:0000256" key="10">
    <source>
        <dbReference type="ARBA" id="ARBA00023012"/>
    </source>
</evidence>
<dbReference type="InterPro" id="IPR010559">
    <property type="entry name" value="Sig_transdc_His_kin_internal"/>
</dbReference>
<evidence type="ECO:0000256" key="6">
    <source>
        <dbReference type="ARBA" id="ARBA00022741"/>
    </source>
</evidence>
<keyword evidence="12" id="KW-0175">Coiled coil</keyword>
<evidence type="ECO:0000256" key="2">
    <source>
        <dbReference type="ARBA" id="ARBA00022475"/>
    </source>
</evidence>
<keyword evidence="11 13" id="KW-0472">Membrane</keyword>
<feature type="domain" description="HAMP" evidence="14">
    <location>
        <begin position="298"/>
        <end position="354"/>
    </location>
</feature>
<keyword evidence="3" id="KW-0597">Phosphoprotein</keyword>
<feature type="coiled-coil region" evidence="12">
    <location>
        <begin position="342"/>
        <end position="374"/>
    </location>
</feature>
<evidence type="ECO:0000256" key="8">
    <source>
        <dbReference type="ARBA" id="ARBA00022840"/>
    </source>
</evidence>
<evidence type="ECO:0000256" key="5">
    <source>
        <dbReference type="ARBA" id="ARBA00022692"/>
    </source>
</evidence>
<evidence type="ECO:0000256" key="7">
    <source>
        <dbReference type="ARBA" id="ARBA00022777"/>
    </source>
</evidence>
<dbReference type="SMART" id="SM00304">
    <property type="entry name" value="HAMP"/>
    <property type="match status" value="1"/>
</dbReference>
<evidence type="ECO:0000256" key="1">
    <source>
        <dbReference type="ARBA" id="ARBA00004651"/>
    </source>
</evidence>
<evidence type="ECO:0000313" key="15">
    <source>
        <dbReference type="EMBL" id="GGH68925.1"/>
    </source>
</evidence>
<dbReference type="InterPro" id="IPR036890">
    <property type="entry name" value="HATPase_C_sf"/>
</dbReference>
<dbReference type="InterPro" id="IPR003660">
    <property type="entry name" value="HAMP_dom"/>
</dbReference>
<keyword evidence="6" id="KW-0547">Nucleotide-binding</keyword>
<keyword evidence="10" id="KW-0902">Two-component regulatory system</keyword>
<keyword evidence="8" id="KW-0067">ATP-binding</keyword>
<keyword evidence="4" id="KW-0808">Transferase</keyword>
<evidence type="ECO:0000259" key="14">
    <source>
        <dbReference type="PROSITE" id="PS50885"/>
    </source>
</evidence>
<evidence type="ECO:0000256" key="11">
    <source>
        <dbReference type="ARBA" id="ARBA00023136"/>
    </source>
</evidence>
<dbReference type="Pfam" id="PF02518">
    <property type="entry name" value="HATPase_c"/>
    <property type="match status" value="1"/>
</dbReference>
<protein>
    <recommendedName>
        <fullName evidence="14">HAMP domain-containing protein</fullName>
    </recommendedName>
</protein>
<dbReference type="Gene3D" id="6.10.340.10">
    <property type="match status" value="1"/>
</dbReference>
<comment type="subcellular location">
    <subcellularLocation>
        <location evidence="1">Cell membrane</location>
        <topology evidence="1">Multi-pass membrane protein</topology>
    </subcellularLocation>
</comment>
<accession>A0ABQ1ZJR9</accession>
<evidence type="ECO:0000256" key="3">
    <source>
        <dbReference type="ARBA" id="ARBA00022553"/>
    </source>
</evidence>
<keyword evidence="2" id="KW-1003">Cell membrane</keyword>
<dbReference type="Proteomes" id="UP000605427">
    <property type="component" value="Unassembled WGS sequence"/>
</dbReference>
<evidence type="ECO:0000256" key="13">
    <source>
        <dbReference type="SAM" id="Phobius"/>
    </source>
</evidence>
<dbReference type="Pfam" id="PF06580">
    <property type="entry name" value="His_kinase"/>
    <property type="match status" value="1"/>
</dbReference>
<evidence type="ECO:0000313" key="16">
    <source>
        <dbReference type="Proteomes" id="UP000605427"/>
    </source>
</evidence>
<name>A0ABQ1ZJR9_9BACL</name>
<dbReference type="PANTHER" id="PTHR34220">
    <property type="entry name" value="SENSOR HISTIDINE KINASE YPDA"/>
    <property type="match status" value="1"/>
</dbReference>